<proteinExistence type="predicted"/>
<keyword evidence="1" id="KW-0732">Signal</keyword>
<name>A0ABN3AB89_9ACTN</name>
<comment type="caution">
    <text evidence="2">The sequence shown here is derived from an EMBL/GenBank/DDBJ whole genome shotgun (WGS) entry which is preliminary data.</text>
</comment>
<feature type="chain" id="PRO_5047321451" evidence="1">
    <location>
        <begin position="20"/>
        <end position="91"/>
    </location>
</feature>
<evidence type="ECO:0000256" key="1">
    <source>
        <dbReference type="SAM" id="SignalP"/>
    </source>
</evidence>
<dbReference type="EMBL" id="BAAANT010000068">
    <property type="protein sequence ID" value="GAA2158462.1"/>
    <property type="molecule type" value="Genomic_DNA"/>
</dbReference>
<evidence type="ECO:0000313" key="2">
    <source>
        <dbReference type="EMBL" id="GAA2158462.1"/>
    </source>
</evidence>
<keyword evidence="3" id="KW-1185">Reference proteome</keyword>
<reference evidence="2 3" key="1">
    <citation type="journal article" date="2019" name="Int. J. Syst. Evol. Microbiol.">
        <title>The Global Catalogue of Microorganisms (GCM) 10K type strain sequencing project: providing services to taxonomists for standard genome sequencing and annotation.</title>
        <authorList>
            <consortium name="The Broad Institute Genomics Platform"/>
            <consortium name="The Broad Institute Genome Sequencing Center for Infectious Disease"/>
            <person name="Wu L."/>
            <person name="Ma J."/>
        </authorList>
    </citation>
    <scope>NUCLEOTIDE SEQUENCE [LARGE SCALE GENOMIC DNA]</scope>
    <source>
        <strain evidence="2 3">JCM 14560</strain>
    </source>
</reference>
<dbReference type="Proteomes" id="UP001422759">
    <property type="component" value="Unassembled WGS sequence"/>
</dbReference>
<gene>
    <name evidence="2" type="ORF">GCM10009760_61530</name>
</gene>
<feature type="signal peptide" evidence="1">
    <location>
        <begin position="1"/>
        <end position="19"/>
    </location>
</feature>
<sequence>MKQHRIVMTCMFSHLPWHASRLSQLLGRSLPGIPAFIGHSPATTCGTTLRGRYRNIAVVPGNARAACRPLDLLITNRTPADYAEALRMGAG</sequence>
<organism evidence="2 3">
    <name type="scientific">Kitasatospora kazusensis</name>
    <dbReference type="NCBI Taxonomy" id="407974"/>
    <lineage>
        <taxon>Bacteria</taxon>
        <taxon>Bacillati</taxon>
        <taxon>Actinomycetota</taxon>
        <taxon>Actinomycetes</taxon>
        <taxon>Kitasatosporales</taxon>
        <taxon>Streptomycetaceae</taxon>
        <taxon>Kitasatospora</taxon>
    </lineage>
</organism>
<accession>A0ABN3AB89</accession>
<protein>
    <submittedName>
        <fullName evidence="2">Uncharacterized protein</fullName>
    </submittedName>
</protein>
<evidence type="ECO:0000313" key="3">
    <source>
        <dbReference type="Proteomes" id="UP001422759"/>
    </source>
</evidence>